<dbReference type="EMBL" id="KY921592">
    <property type="protein sequence ID" value="AVP71907.1"/>
    <property type="molecule type" value="mRNA"/>
</dbReference>
<evidence type="ECO:0000256" key="1">
    <source>
        <dbReference type="ARBA" id="ARBA00001961"/>
    </source>
</evidence>
<evidence type="ECO:0000256" key="6">
    <source>
        <dbReference type="SAM" id="MobiDB-lite"/>
    </source>
</evidence>
<dbReference type="GO" id="GO:0046872">
    <property type="term" value="F:metal ion binding"/>
    <property type="evidence" value="ECO:0007669"/>
    <property type="project" value="UniProtKB-KW"/>
</dbReference>
<feature type="region of interest" description="Disordered" evidence="6">
    <location>
        <begin position="1"/>
        <end position="27"/>
    </location>
</feature>
<evidence type="ECO:0000256" key="5">
    <source>
        <dbReference type="RuleBase" id="RU003682"/>
    </source>
</evidence>
<organism evidence="8">
    <name type="scientific">Paris polyphylla var. yunnanensis</name>
    <dbReference type="NCBI Taxonomy" id="221260"/>
    <lineage>
        <taxon>Eukaryota</taxon>
        <taxon>Viridiplantae</taxon>
        <taxon>Streptophyta</taxon>
        <taxon>Embryophyta</taxon>
        <taxon>Tracheophyta</taxon>
        <taxon>Spermatophyta</taxon>
        <taxon>Magnoliopsida</taxon>
        <taxon>Liliopsida</taxon>
        <taxon>Liliales</taxon>
        <taxon>Melanthiaceae</taxon>
        <taxon>Paris</taxon>
    </lineage>
</organism>
<evidence type="ECO:0000256" key="4">
    <source>
        <dbReference type="ARBA" id="ARBA00023004"/>
    </source>
</evidence>
<feature type="domain" description="Fe2OG dioxygenase" evidence="7">
    <location>
        <begin position="177"/>
        <end position="277"/>
    </location>
</feature>
<dbReference type="GO" id="GO:0016491">
    <property type="term" value="F:oxidoreductase activity"/>
    <property type="evidence" value="ECO:0007669"/>
    <property type="project" value="UniProtKB-KW"/>
</dbReference>
<dbReference type="InterPro" id="IPR005123">
    <property type="entry name" value="Oxoglu/Fe-dep_dioxygenase_dom"/>
</dbReference>
<name>A0A2P1NRF4_PARPY</name>
<keyword evidence="2 5" id="KW-0479">Metal-binding</keyword>
<dbReference type="InterPro" id="IPR026992">
    <property type="entry name" value="DIOX_N"/>
</dbReference>
<dbReference type="PANTHER" id="PTHR47990">
    <property type="entry name" value="2-OXOGLUTARATE (2OG) AND FE(II)-DEPENDENT OXYGENASE SUPERFAMILY PROTEIN-RELATED"/>
    <property type="match status" value="1"/>
</dbReference>
<comment type="similarity">
    <text evidence="5">Belongs to the iron/ascorbate-dependent oxidoreductase family.</text>
</comment>
<comment type="cofactor">
    <cofactor evidence="1">
        <name>L-ascorbate</name>
        <dbReference type="ChEBI" id="CHEBI:38290"/>
    </cofactor>
</comment>
<evidence type="ECO:0000256" key="2">
    <source>
        <dbReference type="ARBA" id="ARBA00022723"/>
    </source>
</evidence>
<evidence type="ECO:0000313" key="8">
    <source>
        <dbReference type="EMBL" id="AVP71907.1"/>
    </source>
</evidence>
<dbReference type="InterPro" id="IPR027443">
    <property type="entry name" value="IPNS-like_sf"/>
</dbReference>
<dbReference type="PROSITE" id="PS51471">
    <property type="entry name" value="FE2OG_OXY"/>
    <property type="match status" value="1"/>
</dbReference>
<dbReference type="AlphaFoldDB" id="A0A2P1NRF4"/>
<gene>
    <name evidence="8" type="primary">GA2ox4</name>
</gene>
<reference evidence="8" key="1">
    <citation type="submission" date="2017-04" db="EMBL/GenBank/DDBJ databases">
        <authorList>
            <person name="Afonso C.L."/>
            <person name="Miller P.J."/>
            <person name="Scott M.A."/>
            <person name="Spackman E."/>
            <person name="Goraichik I."/>
            <person name="Dimitrov K.M."/>
            <person name="Suarez D.L."/>
            <person name="Swayne D.E."/>
        </authorList>
    </citation>
    <scope>NUCLEOTIDE SEQUENCE</scope>
</reference>
<proteinExistence type="evidence at transcript level"/>
<dbReference type="Pfam" id="PF14226">
    <property type="entry name" value="DIOX_N"/>
    <property type="match status" value="1"/>
</dbReference>
<evidence type="ECO:0000256" key="3">
    <source>
        <dbReference type="ARBA" id="ARBA00023002"/>
    </source>
</evidence>
<dbReference type="Gene3D" id="2.60.120.330">
    <property type="entry name" value="B-lactam Antibiotic, Isopenicillin N Synthase, Chain"/>
    <property type="match status" value="1"/>
</dbReference>
<sequence>MDSTADPSYPHIFRRHESDHEPDCEPYRKAGPEIPVVDLRALDPGRLAEACRVWGIFRLANHGIPPTLSNRILDRARLILSEPFEDKRTRFGGGPVSYFWGTPAVGKRVRSVNWVEGLHIPLARLRSGEEPGFGSSSFRCLVDEYVRHMARIARELFNALTVDLKLDSVQSTSHFSEPDAILRVYRYPRRPNACHNFGLEAHSDSSLLSILNQDEVGGLQILREGRWINVAPISDMLIVNIGDMMQAISDNEYMSVEHRVLASSSKERISLCYFAYPSEDGLISSSRYKPFTYKDFKAKVQEDIEATGFKIGLDRFRITDPN</sequence>
<dbReference type="InterPro" id="IPR044861">
    <property type="entry name" value="IPNS-like_FE2OG_OXY"/>
</dbReference>
<feature type="compositionally biased region" description="Basic and acidic residues" evidence="6">
    <location>
        <begin position="15"/>
        <end position="27"/>
    </location>
</feature>
<dbReference type="InterPro" id="IPR050231">
    <property type="entry name" value="Iron_ascorbate_oxido_reductase"/>
</dbReference>
<keyword evidence="3 5" id="KW-0560">Oxidoreductase</keyword>
<evidence type="ECO:0000259" key="7">
    <source>
        <dbReference type="PROSITE" id="PS51471"/>
    </source>
</evidence>
<dbReference type="SUPFAM" id="SSF51197">
    <property type="entry name" value="Clavaminate synthase-like"/>
    <property type="match status" value="1"/>
</dbReference>
<protein>
    <submittedName>
        <fullName evidence="8">GA2ox4</fullName>
    </submittedName>
</protein>
<keyword evidence="4 5" id="KW-0408">Iron</keyword>
<dbReference type="Pfam" id="PF03171">
    <property type="entry name" value="2OG-FeII_Oxy"/>
    <property type="match status" value="1"/>
</dbReference>
<dbReference type="SMR" id="A0A2P1NRF4"/>
<accession>A0A2P1NRF4</accession>